<dbReference type="Gene3D" id="3.30.70.1170">
    <property type="entry name" value="Sun protein, domain 3"/>
    <property type="match status" value="1"/>
</dbReference>
<dbReference type="CDD" id="cd02440">
    <property type="entry name" value="AdoMet_MTases"/>
    <property type="match status" value="1"/>
</dbReference>
<evidence type="ECO:0000256" key="6">
    <source>
        <dbReference type="PROSITE-ProRule" id="PRU01023"/>
    </source>
</evidence>
<dbReference type="PROSITE" id="PS51686">
    <property type="entry name" value="SAM_MT_RSMB_NOP"/>
    <property type="match status" value="1"/>
</dbReference>
<reference evidence="9" key="1">
    <citation type="submission" date="2016-10" db="EMBL/GenBank/DDBJ databases">
        <authorList>
            <person name="Varghese N."/>
        </authorList>
    </citation>
    <scope>NUCLEOTIDE SEQUENCE [LARGE SCALE GENOMIC DNA]</scope>
    <source>
        <strain evidence="9">DSM 20406</strain>
    </source>
</reference>
<evidence type="ECO:0000256" key="1">
    <source>
        <dbReference type="ARBA" id="ARBA00022490"/>
    </source>
</evidence>
<dbReference type="STRING" id="322505.SAMN04487836_10743"/>
<dbReference type="PANTHER" id="PTHR22807:SF30">
    <property type="entry name" value="28S RRNA (CYTOSINE(4447)-C(5))-METHYLTRANSFERASE-RELATED"/>
    <property type="match status" value="1"/>
</dbReference>
<dbReference type="GO" id="GO:0001510">
    <property type="term" value="P:RNA methylation"/>
    <property type="evidence" value="ECO:0007669"/>
    <property type="project" value="InterPro"/>
</dbReference>
<dbReference type="Pfam" id="PF01189">
    <property type="entry name" value="Methyltr_RsmB-F"/>
    <property type="match status" value="1"/>
</dbReference>
<dbReference type="PANTHER" id="PTHR22807">
    <property type="entry name" value="NOP2 YEAST -RELATED NOL1/NOP2/FMU SUN DOMAIN-CONTAINING"/>
    <property type="match status" value="1"/>
</dbReference>
<keyword evidence="3 6" id="KW-0808">Transferase</keyword>
<dbReference type="InterPro" id="IPR031341">
    <property type="entry name" value="Methyltr_RsmF_N"/>
</dbReference>
<dbReference type="eggNOG" id="COG0144">
    <property type="taxonomic scope" value="Bacteria"/>
</dbReference>
<dbReference type="AlphaFoldDB" id="A0A1H6TCW8"/>
<evidence type="ECO:0000256" key="3">
    <source>
        <dbReference type="ARBA" id="ARBA00022679"/>
    </source>
</evidence>
<feature type="binding site" evidence="6">
    <location>
        <position position="168"/>
    </location>
    <ligand>
        <name>S-adenosyl-L-methionine</name>
        <dbReference type="ChEBI" id="CHEBI:59789"/>
    </ligand>
</feature>
<evidence type="ECO:0000313" key="8">
    <source>
        <dbReference type="EMBL" id="SEI77831.1"/>
    </source>
</evidence>
<feature type="binding site" evidence="6">
    <location>
        <position position="186"/>
    </location>
    <ligand>
        <name>S-adenosyl-L-methionine</name>
        <dbReference type="ChEBI" id="CHEBI:59789"/>
    </ligand>
</feature>
<proteinExistence type="inferred from homology"/>
<organism evidence="8 9">
    <name type="scientific">Sharpea azabuensis</name>
    <dbReference type="NCBI Taxonomy" id="322505"/>
    <lineage>
        <taxon>Bacteria</taxon>
        <taxon>Bacillati</taxon>
        <taxon>Bacillota</taxon>
        <taxon>Erysipelotrichia</taxon>
        <taxon>Erysipelotrichales</taxon>
        <taxon>Coprobacillaceae</taxon>
        <taxon>Sharpea</taxon>
    </lineage>
</organism>
<accession>A0A1H6TCW8</accession>
<dbReference type="GO" id="GO:0008173">
    <property type="term" value="F:RNA methyltransferase activity"/>
    <property type="evidence" value="ECO:0007669"/>
    <property type="project" value="InterPro"/>
</dbReference>
<dbReference type="InterPro" id="IPR029063">
    <property type="entry name" value="SAM-dependent_MTases_sf"/>
</dbReference>
<keyword evidence="9" id="KW-1185">Reference proteome</keyword>
<dbReference type="Gene3D" id="3.40.50.150">
    <property type="entry name" value="Vaccinia Virus protein VP39"/>
    <property type="match status" value="1"/>
</dbReference>
<feature type="binding site" evidence="6">
    <location>
        <begin position="117"/>
        <end position="123"/>
    </location>
    <ligand>
        <name>S-adenosyl-L-methionine</name>
        <dbReference type="ChEBI" id="CHEBI:59789"/>
    </ligand>
</feature>
<dbReference type="InterPro" id="IPR031340">
    <property type="entry name" value="RsmF_methylt_CI"/>
</dbReference>
<dbReference type="Gene3D" id="2.30.130.60">
    <property type="match status" value="1"/>
</dbReference>
<dbReference type="InterPro" id="IPR049560">
    <property type="entry name" value="MeTrfase_RsmB-F_NOP2_cat"/>
</dbReference>
<gene>
    <name evidence="8" type="ORF">SAMN04487834_102331</name>
</gene>
<keyword evidence="4 6" id="KW-0949">S-adenosyl-L-methionine</keyword>
<feature type="domain" description="SAM-dependent MTase RsmB/NOP-type" evidence="7">
    <location>
        <begin position="28"/>
        <end position="300"/>
    </location>
</feature>
<evidence type="ECO:0000256" key="5">
    <source>
        <dbReference type="ARBA" id="ARBA00022884"/>
    </source>
</evidence>
<dbReference type="Pfam" id="PF17125">
    <property type="entry name" value="Methyltr_RsmF_N"/>
    <property type="match status" value="1"/>
</dbReference>
<feature type="binding site" evidence="6">
    <location>
        <position position="141"/>
    </location>
    <ligand>
        <name>S-adenosyl-L-methionine</name>
        <dbReference type="ChEBI" id="CHEBI:59789"/>
    </ligand>
</feature>
<dbReference type="Pfam" id="PF17126">
    <property type="entry name" value="RsmF_methylt_CI"/>
    <property type="match status" value="1"/>
</dbReference>
<comment type="similarity">
    <text evidence="6">Belongs to the class I-like SAM-binding methyltransferase superfamily. RsmB/NOP family.</text>
</comment>
<evidence type="ECO:0000259" key="7">
    <source>
        <dbReference type="PROSITE" id="PS51686"/>
    </source>
</evidence>
<dbReference type="EMBL" id="FNYK01000023">
    <property type="protein sequence ID" value="SEI77831.1"/>
    <property type="molecule type" value="Genomic_DNA"/>
</dbReference>
<dbReference type="SUPFAM" id="SSF53335">
    <property type="entry name" value="S-adenosyl-L-methionine-dependent methyltransferases"/>
    <property type="match status" value="1"/>
</dbReference>
<keyword evidence="5 6" id="KW-0694">RNA-binding</keyword>
<dbReference type="InterPro" id="IPR023267">
    <property type="entry name" value="RCMT"/>
</dbReference>
<dbReference type="InterPro" id="IPR001678">
    <property type="entry name" value="MeTrfase_RsmB-F_NOP2_dom"/>
</dbReference>
<dbReference type="Proteomes" id="UP000183028">
    <property type="component" value="Unassembled WGS sequence"/>
</dbReference>
<evidence type="ECO:0000256" key="4">
    <source>
        <dbReference type="ARBA" id="ARBA00022691"/>
    </source>
</evidence>
<keyword evidence="1" id="KW-0963">Cytoplasm</keyword>
<dbReference type="Pfam" id="PF13636">
    <property type="entry name" value="Methyltranf_PUA"/>
    <property type="match status" value="1"/>
</dbReference>
<evidence type="ECO:0000313" key="9">
    <source>
        <dbReference type="Proteomes" id="UP000183028"/>
    </source>
</evidence>
<dbReference type="GO" id="GO:0003723">
    <property type="term" value="F:RNA binding"/>
    <property type="evidence" value="ECO:0007669"/>
    <property type="project" value="UniProtKB-UniRule"/>
</dbReference>
<name>A0A1H6TCW8_9FIRM</name>
<protein>
    <submittedName>
        <fullName evidence="8">NOL1/NOP2/sun family putative RNA methylase</fullName>
    </submittedName>
</protein>
<dbReference type="eggNOG" id="COG3270">
    <property type="taxonomic scope" value="Bacteria"/>
</dbReference>
<dbReference type="CDD" id="cd21147">
    <property type="entry name" value="RsmF_methylt_CTD1"/>
    <property type="match status" value="1"/>
</dbReference>
<keyword evidence="2 6" id="KW-0489">Methyltransferase</keyword>
<dbReference type="InterPro" id="IPR027391">
    <property type="entry name" value="Nol1_Nop2_Fmu_2"/>
</dbReference>
<evidence type="ECO:0000256" key="2">
    <source>
        <dbReference type="ARBA" id="ARBA00022603"/>
    </source>
</evidence>
<dbReference type="PRINTS" id="PR02008">
    <property type="entry name" value="RCMTFAMILY"/>
</dbReference>
<feature type="active site" description="Nucleophile" evidence="6">
    <location>
        <position position="239"/>
    </location>
</feature>
<sequence length="450" mass="51991">MKENMYNDDGDNMREFQERMQMLLKDDYENFAEALKKDDVKALYLNLRKENAKNILNQQFITKHPYVSAGYYYDEKHYHPGRSPYFLAGLYYIQEPSAMLVAEKLPIEENDYVLDMCAAPGGKSCMVANKLGKQGLLIANDINLSRAKVLSENIERFAIEQAIVTSTDPKRFEKILPGFFDKIILDAPCSGEGMFRSKDLAKETWSLEKVKECALIQKRLIDTAYKLLKPGGLLMYSTCTYSIEENEDNVRYALEHYPMELMPLDHQGGMSEGVDMPEAIRCYPHRYQGEGQFMALLKKCDDEDKHKYKLIKPKISHEALNIVTKFYQDNLNVNVPDHLYENNGHIYKIMPQFPDLGKIQILRRGLYLGEVRKNYFIPSYSLALSLKKEDFKHYYDFPNDSEEIKKWIHGEALPACNGKGFGGILVDGYPLSFYKESNAIKNLFPKGLRR</sequence>